<reference evidence="1" key="1">
    <citation type="submission" date="2020-03" db="EMBL/GenBank/DDBJ databases">
        <title>The deep terrestrial virosphere.</title>
        <authorList>
            <person name="Holmfeldt K."/>
            <person name="Nilsson E."/>
            <person name="Simone D."/>
            <person name="Lopez-Fernandez M."/>
            <person name="Wu X."/>
            <person name="de Brujin I."/>
            <person name="Lundin D."/>
            <person name="Andersson A."/>
            <person name="Bertilsson S."/>
            <person name="Dopson M."/>
        </authorList>
    </citation>
    <scope>NUCLEOTIDE SEQUENCE</scope>
    <source>
        <strain evidence="1">MM415B04323</strain>
    </source>
</reference>
<proteinExistence type="predicted"/>
<dbReference type="EMBL" id="MT143129">
    <property type="protein sequence ID" value="QJA93193.1"/>
    <property type="molecule type" value="Genomic_DNA"/>
</dbReference>
<gene>
    <name evidence="1" type="ORF">MM415B04323_0009</name>
</gene>
<evidence type="ECO:0008006" key="2">
    <source>
        <dbReference type="Google" id="ProtNLM"/>
    </source>
</evidence>
<sequence>MDGALNIIKNGATQISVTVAQPTTYGTATGTYALAIKSDLTSGSYTGPADDATGILGRKLTVNEVAAQEVLVTGEANFIALCDVDDRLLYVTTCTAQTLVDGNTVTIPAWKIQIGDPT</sequence>
<protein>
    <recommendedName>
        <fullName evidence="2">Tail protein</fullName>
    </recommendedName>
</protein>
<evidence type="ECO:0000313" key="1">
    <source>
        <dbReference type="EMBL" id="QJA93193.1"/>
    </source>
</evidence>
<accession>A0A6M3LFJ0</accession>
<name>A0A6M3LFJ0_9ZZZZ</name>
<dbReference type="AlphaFoldDB" id="A0A6M3LFJ0"/>
<organism evidence="1">
    <name type="scientific">viral metagenome</name>
    <dbReference type="NCBI Taxonomy" id="1070528"/>
    <lineage>
        <taxon>unclassified sequences</taxon>
        <taxon>metagenomes</taxon>
        <taxon>organismal metagenomes</taxon>
    </lineage>
</organism>